<feature type="compositionally biased region" description="Pro residues" evidence="1">
    <location>
        <begin position="297"/>
        <end position="307"/>
    </location>
</feature>
<dbReference type="Proteomes" id="UP000076532">
    <property type="component" value="Unassembled WGS sequence"/>
</dbReference>
<evidence type="ECO:0000256" key="1">
    <source>
        <dbReference type="SAM" id="MobiDB-lite"/>
    </source>
</evidence>
<accession>A0A167W3Z8</accession>
<feature type="compositionally biased region" description="Low complexity" evidence="1">
    <location>
        <begin position="355"/>
        <end position="368"/>
    </location>
</feature>
<evidence type="ECO:0000313" key="3">
    <source>
        <dbReference type="Proteomes" id="UP000076532"/>
    </source>
</evidence>
<feature type="compositionally biased region" description="Basic and acidic residues" evidence="1">
    <location>
        <begin position="171"/>
        <end position="218"/>
    </location>
</feature>
<keyword evidence="3" id="KW-1185">Reference proteome</keyword>
<name>A0A167W3Z8_9AGAM</name>
<dbReference type="OrthoDB" id="3065236at2759"/>
<feature type="compositionally biased region" description="Basic residues" evidence="1">
    <location>
        <begin position="268"/>
        <end position="277"/>
    </location>
</feature>
<feature type="region of interest" description="Disordered" evidence="1">
    <location>
        <begin position="346"/>
        <end position="390"/>
    </location>
</feature>
<reference evidence="2 3" key="1">
    <citation type="journal article" date="2016" name="Mol. Biol. Evol.">
        <title>Comparative Genomics of Early-Diverging Mushroom-Forming Fungi Provides Insights into the Origins of Lignocellulose Decay Capabilities.</title>
        <authorList>
            <person name="Nagy L.G."/>
            <person name="Riley R."/>
            <person name="Tritt A."/>
            <person name="Adam C."/>
            <person name="Daum C."/>
            <person name="Floudas D."/>
            <person name="Sun H."/>
            <person name="Yadav J.S."/>
            <person name="Pangilinan J."/>
            <person name="Larsson K.H."/>
            <person name="Matsuura K."/>
            <person name="Barry K."/>
            <person name="Labutti K."/>
            <person name="Kuo R."/>
            <person name="Ohm R.A."/>
            <person name="Bhattacharya S.S."/>
            <person name="Shirouzu T."/>
            <person name="Yoshinaga Y."/>
            <person name="Martin F.M."/>
            <person name="Grigoriev I.V."/>
            <person name="Hibbett D.S."/>
        </authorList>
    </citation>
    <scope>NUCLEOTIDE SEQUENCE [LARGE SCALE GENOMIC DNA]</scope>
    <source>
        <strain evidence="2 3">CBS 109695</strain>
    </source>
</reference>
<organism evidence="2 3">
    <name type="scientific">Athelia psychrophila</name>
    <dbReference type="NCBI Taxonomy" id="1759441"/>
    <lineage>
        <taxon>Eukaryota</taxon>
        <taxon>Fungi</taxon>
        <taxon>Dikarya</taxon>
        <taxon>Basidiomycota</taxon>
        <taxon>Agaricomycotina</taxon>
        <taxon>Agaricomycetes</taxon>
        <taxon>Agaricomycetidae</taxon>
        <taxon>Atheliales</taxon>
        <taxon>Atheliaceae</taxon>
        <taxon>Athelia</taxon>
    </lineage>
</organism>
<protein>
    <submittedName>
        <fullName evidence="2">Uncharacterized protein</fullName>
    </submittedName>
</protein>
<dbReference type="EMBL" id="KV417825">
    <property type="protein sequence ID" value="KZP05670.1"/>
    <property type="molecule type" value="Genomic_DNA"/>
</dbReference>
<proteinExistence type="predicted"/>
<dbReference type="STRING" id="436010.A0A167W3Z8"/>
<sequence length="550" mass="60130">MRTHTYSHALASACTRLHSLSATHDPAALAPTSQCTHPARVRTHPPAAAPADAPAVPVATLAFVRVWVGRVPLVHPHAVCVAAVCALTANITVTVSSRDQDRDAAWECRGPPSPQEQQQQHPSYCNGSLAPPPQAHQRRYSPTPPHVHAQWESQSCVPPPPNGHASARSPPHHEPSHRWYDPQWDERQEPERRYVSPERARTLRERDGRDRETREREVPPPQTVDSNTPEPDSARPTPALEGSTRKRKSVKQKEADVAVQEQEPALKKEHKQRAPTKRPKEDVAPSISNESVSSNRPSPPGPAPQPPSRVMNDDYDEPGVADVLMGLVSYCAPDAPMPMAVAMVHSPRPSLSTQSSGGSPPSRAGSGSLKRRLSSGPDDTKPKLDPTPRLATTFVPYSLSFRDTSEAHPHVPHVPRLSVLNRDPYRASETRNTYQRHLRRINALVGKTSPPALGRRTPVLSTHPSPIPFRTHPTASCSPEQAQRYNTPPPVLLLHPKPYGLGTSRPALINLPLIATLSSNMMLSPQSSAHEDRMQIDSVSEHAVACVEPA</sequence>
<gene>
    <name evidence="2" type="ORF">FIBSPDRAFT_967088</name>
</gene>
<evidence type="ECO:0000313" key="2">
    <source>
        <dbReference type="EMBL" id="KZP05670.1"/>
    </source>
</evidence>
<dbReference type="AlphaFoldDB" id="A0A167W3Z8"/>
<feature type="region of interest" description="Disordered" evidence="1">
    <location>
        <begin position="98"/>
        <end position="317"/>
    </location>
</feature>